<dbReference type="Proteomes" id="UP000001940">
    <property type="component" value="Chromosome V"/>
</dbReference>
<evidence type="ECO:0000256" key="1">
    <source>
        <dbReference type="SAM" id="Phobius"/>
    </source>
</evidence>
<evidence type="ECO:0000313" key="3">
    <source>
        <dbReference type="Proteomes" id="UP000001940"/>
    </source>
</evidence>
<keyword evidence="1" id="KW-1133">Transmembrane helix</keyword>
<dbReference type="PIR" id="T24403">
    <property type="entry name" value="T24403"/>
</dbReference>
<dbReference type="AGR" id="WB:WBGene00005269"/>
<feature type="transmembrane region" description="Helical" evidence="1">
    <location>
        <begin position="144"/>
        <end position="164"/>
    </location>
</feature>
<dbReference type="OMA" id="NFCFLIM"/>
<feature type="transmembrane region" description="Helical" evidence="1">
    <location>
        <begin position="100"/>
        <end position="123"/>
    </location>
</feature>
<name>Q22114_CAEEL</name>
<dbReference type="RefSeq" id="NP_505871.2">
    <property type="nucleotide sequence ID" value="NM_073470.3"/>
</dbReference>
<dbReference type="Bgee" id="WBGene00005269">
    <property type="expression patterns" value="Expressed in larva"/>
</dbReference>
<dbReference type="InParanoid" id="Q22114"/>
<sequence>MSLNFSSCLIETYFDTHDFLGLYSHLISIIAIPVNVLGIWLIFYKTPIRMKNMKGVMLNCHVWGLVGDFMLGTLTIPYVFFPVIAGTPLGILTRFFDINAFFQTYLAVACIAEVGSSIVFMFENRQNQTVTSNWKISSATGRKSFVSINLVFPWVASTISLLRIPNQTWAKLELLKTIPCPSAEFFQLPIIIVTTEAKSIGLALLALVLFYAIQILVFIIHSSLYLCISTKSFSMSEKTKKLKRKYFIAVCVQVFIPFVIMAVPVNYYSFSIITDYYNQSANNFCFLIMSLHGFFSTIATIAIYENYRNYILHILRIKRNIKVTLIQTKSMAETTYI</sequence>
<dbReference type="FunCoup" id="Q22114">
    <property type="interactions" value="438"/>
</dbReference>
<feature type="transmembrane region" description="Helical" evidence="1">
    <location>
        <begin position="56"/>
        <end position="80"/>
    </location>
</feature>
<dbReference type="PANTHER" id="PTHR22941:SF33">
    <property type="entry name" value="SERPENTINE RECEPTOR, CLASS H"/>
    <property type="match status" value="1"/>
</dbReference>
<dbReference type="InterPro" id="IPR019422">
    <property type="entry name" value="7TM_GPCR_serpentine_rcpt_Srh"/>
</dbReference>
<dbReference type="KEGG" id="cel:CELE_T03F7.3"/>
<dbReference type="UCSC" id="T03F7.3">
    <property type="organism name" value="c. elegans"/>
</dbReference>
<dbReference type="CTD" id="188025"/>
<dbReference type="WormBase" id="T03F7.3">
    <property type="protein sequence ID" value="CE36009"/>
    <property type="gene ID" value="WBGene00005269"/>
    <property type="gene designation" value="srh-46"/>
</dbReference>
<keyword evidence="2" id="KW-0675">Receptor</keyword>
<dbReference type="EMBL" id="BX284605">
    <property type="protein sequence ID" value="CAA98517.2"/>
    <property type="molecule type" value="Genomic_DNA"/>
</dbReference>
<dbReference type="PaxDb" id="6239-T03F7.3"/>
<dbReference type="PANTHER" id="PTHR22941">
    <property type="entry name" value="SERPENTINE RECEPTOR"/>
    <property type="match status" value="1"/>
</dbReference>
<reference evidence="2 3" key="1">
    <citation type="journal article" date="1998" name="Science">
        <title>Genome sequence of the nematode C. elegans: a platform for investigating biology.</title>
        <authorList>
            <consortium name="The C. elegans sequencing consortium"/>
            <person name="Sulson J.E."/>
            <person name="Waterston R."/>
        </authorList>
    </citation>
    <scope>NUCLEOTIDE SEQUENCE [LARGE SCALE GENOMIC DNA]</scope>
    <source>
        <strain evidence="2 3">Bristol N2</strain>
    </source>
</reference>
<feature type="transmembrane region" description="Helical" evidence="1">
    <location>
        <begin position="20"/>
        <end position="44"/>
    </location>
</feature>
<dbReference type="InterPro" id="IPR053220">
    <property type="entry name" value="Nematode_rcpt-like_serp_H"/>
</dbReference>
<protein>
    <submittedName>
        <fullName evidence="2">Serpentine Receptor, class H</fullName>
    </submittedName>
</protein>
<gene>
    <name evidence="2 4" type="primary">srh-46</name>
    <name evidence="2" type="ORF">CELE_T03F7.3</name>
    <name evidence="4" type="ORF">T03F7.3</name>
</gene>
<dbReference type="eggNOG" id="ENOG502TGEW">
    <property type="taxonomic scope" value="Eukaryota"/>
</dbReference>
<keyword evidence="1" id="KW-0812">Transmembrane</keyword>
<feature type="transmembrane region" description="Helical" evidence="1">
    <location>
        <begin position="202"/>
        <end position="226"/>
    </location>
</feature>
<proteinExistence type="predicted"/>
<evidence type="ECO:0000313" key="4">
    <source>
        <dbReference type="WormBase" id="T03F7.3"/>
    </source>
</evidence>
<feature type="transmembrane region" description="Helical" evidence="1">
    <location>
        <begin position="281"/>
        <end position="304"/>
    </location>
</feature>
<dbReference type="AlphaFoldDB" id="Q22114"/>
<organism evidence="2 3">
    <name type="scientific">Caenorhabditis elegans</name>
    <dbReference type="NCBI Taxonomy" id="6239"/>
    <lineage>
        <taxon>Eukaryota</taxon>
        <taxon>Metazoa</taxon>
        <taxon>Ecdysozoa</taxon>
        <taxon>Nematoda</taxon>
        <taxon>Chromadorea</taxon>
        <taxon>Rhabditida</taxon>
        <taxon>Rhabditina</taxon>
        <taxon>Rhabditomorpha</taxon>
        <taxon>Rhabditoidea</taxon>
        <taxon>Rhabditidae</taxon>
        <taxon>Peloderinae</taxon>
        <taxon>Caenorhabditis</taxon>
    </lineage>
</organism>
<dbReference type="PhylomeDB" id="Q22114"/>
<accession>Q22114</accession>
<keyword evidence="1" id="KW-0472">Membrane</keyword>
<dbReference type="HOGENOM" id="CLU_042960_0_2_1"/>
<dbReference type="GeneID" id="188025"/>
<evidence type="ECO:0000313" key="2">
    <source>
        <dbReference type="EMBL" id="CAA98517.2"/>
    </source>
</evidence>
<dbReference type="OrthoDB" id="5804566at2759"/>
<dbReference type="Pfam" id="PF10318">
    <property type="entry name" value="7TM_GPCR_Srh"/>
    <property type="match status" value="1"/>
</dbReference>
<feature type="transmembrane region" description="Helical" evidence="1">
    <location>
        <begin position="246"/>
        <end position="269"/>
    </location>
</feature>
<keyword evidence="3" id="KW-1185">Reference proteome</keyword>